<name>A0A939FHM1_9ACTN</name>
<gene>
    <name evidence="2" type="ORF">J0695_41280</name>
</gene>
<feature type="non-terminal residue" evidence="2">
    <location>
        <position position="170"/>
    </location>
</feature>
<reference evidence="2" key="1">
    <citation type="submission" date="2021-03" db="EMBL/GenBank/DDBJ databases">
        <title>Streptomyces poriferae sp. nov., a novel marine sponge-derived Actinobacteria species with anti-MRSA activity.</title>
        <authorList>
            <person name="Sandoval-Powers M."/>
            <person name="Kralova S."/>
            <person name="Nguyen G.-S."/>
            <person name="Fawwal D."/>
            <person name="Degnes K."/>
            <person name="Klinkenberg G."/>
            <person name="Sletta H."/>
            <person name="Wentzel A."/>
            <person name="Liles M.R."/>
        </authorList>
    </citation>
    <scope>NUCLEOTIDE SEQUENCE</scope>
    <source>
        <strain evidence="2">DSM 41794</strain>
    </source>
</reference>
<evidence type="ECO:0000313" key="3">
    <source>
        <dbReference type="Proteomes" id="UP000664167"/>
    </source>
</evidence>
<dbReference type="EMBL" id="JAFLRJ010001228">
    <property type="protein sequence ID" value="MBO0518108.1"/>
    <property type="molecule type" value="Genomic_DNA"/>
</dbReference>
<organism evidence="2 3">
    <name type="scientific">Streptomyces beijiangensis</name>
    <dbReference type="NCBI Taxonomy" id="163361"/>
    <lineage>
        <taxon>Bacteria</taxon>
        <taxon>Bacillati</taxon>
        <taxon>Actinomycetota</taxon>
        <taxon>Actinomycetes</taxon>
        <taxon>Kitasatosporales</taxon>
        <taxon>Streptomycetaceae</taxon>
        <taxon>Streptomyces</taxon>
    </lineage>
</organism>
<dbReference type="Proteomes" id="UP000664167">
    <property type="component" value="Unassembled WGS sequence"/>
</dbReference>
<sequence>MTEVSTETVAPPERFALWEELSAQSHVRNLLRSENQDDFRARMRILHLGDVQVSALAMPHLDVVRTSRAVRQFDPEVYQVNYAVSGGGRVTTAGRDAEFHAGQAVLIDTSHPMKATLHTPSHRWTSFVIQLPRVLLPLPEKTVRRLIGVPVPGGQGMGGVFHRWVADLHR</sequence>
<accession>A0A939FHM1</accession>
<evidence type="ECO:0000313" key="2">
    <source>
        <dbReference type="EMBL" id="MBO0518108.1"/>
    </source>
</evidence>
<proteinExistence type="predicted"/>
<dbReference type="Pfam" id="PF14525">
    <property type="entry name" value="AraC_binding_2"/>
    <property type="match status" value="1"/>
</dbReference>
<keyword evidence="3" id="KW-1185">Reference proteome</keyword>
<protein>
    <submittedName>
        <fullName evidence="2">AraC family transcriptional regulator</fullName>
    </submittedName>
</protein>
<dbReference type="AlphaFoldDB" id="A0A939FHM1"/>
<evidence type="ECO:0000259" key="1">
    <source>
        <dbReference type="Pfam" id="PF14525"/>
    </source>
</evidence>
<dbReference type="InterPro" id="IPR035418">
    <property type="entry name" value="AraC-bd_2"/>
</dbReference>
<feature type="domain" description="Transcription regulator HTH AraC- type ligand binding" evidence="1">
    <location>
        <begin position="18"/>
        <end position="169"/>
    </location>
</feature>
<comment type="caution">
    <text evidence="2">The sequence shown here is derived from an EMBL/GenBank/DDBJ whole genome shotgun (WGS) entry which is preliminary data.</text>
</comment>